<dbReference type="Pfam" id="PF00392">
    <property type="entry name" value="GntR"/>
    <property type="match status" value="1"/>
</dbReference>
<evidence type="ECO:0000256" key="1">
    <source>
        <dbReference type="ARBA" id="ARBA00023015"/>
    </source>
</evidence>
<proteinExistence type="predicted"/>
<dbReference type="EMBL" id="AORV01000031">
    <property type="protein sequence ID" value="EMS71982.1"/>
    <property type="molecule type" value="Genomic_DNA"/>
</dbReference>
<dbReference type="InterPro" id="IPR000524">
    <property type="entry name" value="Tscrpt_reg_HTH_GntR"/>
</dbReference>
<dbReference type="AlphaFoldDB" id="S0FJM7"/>
<comment type="caution">
    <text evidence="5">The sequence shown here is derived from an EMBL/GenBank/DDBJ whole genome shotgun (WGS) entry which is preliminary data.</text>
</comment>
<dbReference type="CDD" id="cd07377">
    <property type="entry name" value="WHTH_GntR"/>
    <property type="match status" value="1"/>
</dbReference>
<dbReference type="PATRIC" id="fig|1195236.3.peg.2390"/>
<dbReference type="InterPro" id="IPR036390">
    <property type="entry name" value="WH_DNA-bd_sf"/>
</dbReference>
<dbReference type="Gene3D" id="1.10.10.10">
    <property type="entry name" value="Winged helix-like DNA-binding domain superfamily/Winged helix DNA-binding domain"/>
    <property type="match status" value="1"/>
</dbReference>
<dbReference type="eggNOG" id="COG1725">
    <property type="taxonomic scope" value="Bacteria"/>
</dbReference>
<dbReference type="SMART" id="SM00345">
    <property type="entry name" value="HTH_GNTR"/>
    <property type="match status" value="1"/>
</dbReference>
<sequence>MRVIIRNSSGVPIYEQIKEQIKEEILSGELHADYMLPSIRQLATDLKVSVVTTTRAYSELEQEGYIYNVQGKGCFVSSVDSELVREQMLRKIESGFSIAIKAAKIAKISHEELHELLEFTMEGNQYE</sequence>
<evidence type="ECO:0000313" key="6">
    <source>
        <dbReference type="Proteomes" id="UP000014155"/>
    </source>
</evidence>
<dbReference type="STRING" id="1195236.CTER_2085"/>
<dbReference type="PANTHER" id="PTHR38445:SF7">
    <property type="entry name" value="GNTR-FAMILY TRANSCRIPTIONAL REGULATOR"/>
    <property type="match status" value="1"/>
</dbReference>
<evidence type="ECO:0000256" key="3">
    <source>
        <dbReference type="ARBA" id="ARBA00023163"/>
    </source>
</evidence>
<keyword evidence="1" id="KW-0805">Transcription regulation</keyword>
<dbReference type="PANTHER" id="PTHR38445">
    <property type="entry name" value="HTH-TYPE TRANSCRIPTIONAL REPRESSOR YTRA"/>
    <property type="match status" value="1"/>
</dbReference>
<dbReference type="GO" id="GO:0003700">
    <property type="term" value="F:DNA-binding transcription factor activity"/>
    <property type="evidence" value="ECO:0007669"/>
    <property type="project" value="InterPro"/>
</dbReference>
<dbReference type="Proteomes" id="UP000014155">
    <property type="component" value="Unassembled WGS sequence"/>
</dbReference>
<protein>
    <submittedName>
        <fullName evidence="5">Putative transcriptional regulator</fullName>
    </submittedName>
</protein>
<dbReference type="SUPFAM" id="SSF46785">
    <property type="entry name" value="Winged helix' DNA-binding domain"/>
    <property type="match status" value="1"/>
</dbReference>
<evidence type="ECO:0000313" key="5">
    <source>
        <dbReference type="EMBL" id="EMS71982.1"/>
    </source>
</evidence>
<gene>
    <name evidence="5" type="ORF">CTER_2085</name>
</gene>
<dbReference type="PROSITE" id="PS50949">
    <property type="entry name" value="HTH_GNTR"/>
    <property type="match status" value="1"/>
</dbReference>
<dbReference type="RefSeq" id="WP_004625492.1">
    <property type="nucleotide sequence ID" value="NZ_AORV01000031.1"/>
</dbReference>
<name>S0FJM7_RUMCE</name>
<reference evidence="5 6" key="1">
    <citation type="journal article" date="2013" name="Genome Announc.">
        <title>Draft Genome Sequence of the Cellulolytic, Mesophilic, Anaerobic Bacterium Clostridium termitidis Strain CT1112 (DSM 5398).</title>
        <authorList>
            <person name="Lal S."/>
            <person name="Ramachandran U."/>
            <person name="Zhang X."/>
            <person name="Munir R."/>
            <person name="Sparling R."/>
            <person name="Levin D.B."/>
        </authorList>
    </citation>
    <scope>NUCLEOTIDE SEQUENCE [LARGE SCALE GENOMIC DNA]</scope>
    <source>
        <strain evidence="5 6">CT1112</strain>
    </source>
</reference>
<feature type="domain" description="HTH gntR-type" evidence="4">
    <location>
        <begin position="11"/>
        <end position="79"/>
    </location>
</feature>
<keyword evidence="3" id="KW-0804">Transcription</keyword>
<organism evidence="5 6">
    <name type="scientific">Ruminiclostridium cellobioparum subsp. termitidis CT1112</name>
    <dbReference type="NCBI Taxonomy" id="1195236"/>
    <lineage>
        <taxon>Bacteria</taxon>
        <taxon>Bacillati</taxon>
        <taxon>Bacillota</taxon>
        <taxon>Clostridia</taxon>
        <taxon>Eubacteriales</taxon>
        <taxon>Oscillospiraceae</taxon>
        <taxon>Ruminiclostridium</taxon>
    </lineage>
</organism>
<keyword evidence="2" id="KW-0238">DNA-binding</keyword>
<evidence type="ECO:0000256" key="2">
    <source>
        <dbReference type="ARBA" id="ARBA00023125"/>
    </source>
</evidence>
<evidence type="ECO:0000259" key="4">
    <source>
        <dbReference type="PROSITE" id="PS50949"/>
    </source>
</evidence>
<keyword evidence="6" id="KW-1185">Reference proteome</keyword>
<dbReference type="InterPro" id="IPR036388">
    <property type="entry name" value="WH-like_DNA-bd_sf"/>
</dbReference>
<dbReference type="GO" id="GO:0003677">
    <property type="term" value="F:DNA binding"/>
    <property type="evidence" value="ECO:0007669"/>
    <property type="project" value="UniProtKB-KW"/>
</dbReference>
<accession>S0FJM7</accession>